<feature type="non-terminal residue" evidence="1">
    <location>
        <position position="1"/>
    </location>
</feature>
<gene>
    <name evidence="1" type="ORF">L195_g060871</name>
</gene>
<dbReference type="EMBL" id="ASHM01144037">
    <property type="protein sequence ID" value="PNX61857.1"/>
    <property type="molecule type" value="Genomic_DNA"/>
</dbReference>
<reference evidence="1 2" key="2">
    <citation type="journal article" date="2017" name="Front. Plant Sci.">
        <title>Gene Classification and Mining of Molecular Markers Useful in Red Clover (Trifolium pratense) Breeding.</title>
        <authorList>
            <person name="Istvanek J."/>
            <person name="Dluhosova J."/>
            <person name="Dluhos P."/>
            <person name="Patkova L."/>
            <person name="Nedelnik J."/>
            <person name="Repkova J."/>
        </authorList>
    </citation>
    <scope>NUCLEOTIDE SEQUENCE [LARGE SCALE GENOMIC DNA]</scope>
    <source>
        <strain evidence="2">cv. Tatra</strain>
        <tissue evidence="1">Young leaves</tissue>
    </source>
</reference>
<evidence type="ECO:0000313" key="2">
    <source>
        <dbReference type="Proteomes" id="UP000236291"/>
    </source>
</evidence>
<dbReference type="AlphaFoldDB" id="A0A2K3K6E6"/>
<evidence type="ECO:0000313" key="1">
    <source>
        <dbReference type="EMBL" id="PNX61857.1"/>
    </source>
</evidence>
<accession>A0A2K3K6E6</accession>
<proteinExistence type="predicted"/>
<dbReference type="Proteomes" id="UP000236291">
    <property type="component" value="Unassembled WGS sequence"/>
</dbReference>
<name>A0A2K3K6E6_TRIPR</name>
<protein>
    <submittedName>
        <fullName evidence="1">Uncharacterized protein</fullName>
    </submittedName>
</protein>
<reference evidence="1 2" key="1">
    <citation type="journal article" date="2014" name="Am. J. Bot.">
        <title>Genome assembly and annotation for red clover (Trifolium pratense; Fabaceae).</title>
        <authorList>
            <person name="Istvanek J."/>
            <person name="Jaros M."/>
            <person name="Krenek A."/>
            <person name="Repkova J."/>
        </authorList>
    </citation>
    <scope>NUCLEOTIDE SEQUENCE [LARGE SCALE GENOMIC DNA]</scope>
    <source>
        <strain evidence="2">cv. Tatra</strain>
        <tissue evidence="1">Young leaves</tissue>
    </source>
</reference>
<comment type="caution">
    <text evidence="1">The sequence shown here is derived from an EMBL/GenBank/DDBJ whole genome shotgun (WGS) entry which is preliminary data.</text>
</comment>
<organism evidence="1 2">
    <name type="scientific">Trifolium pratense</name>
    <name type="common">Red clover</name>
    <dbReference type="NCBI Taxonomy" id="57577"/>
    <lineage>
        <taxon>Eukaryota</taxon>
        <taxon>Viridiplantae</taxon>
        <taxon>Streptophyta</taxon>
        <taxon>Embryophyta</taxon>
        <taxon>Tracheophyta</taxon>
        <taxon>Spermatophyta</taxon>
        <taxon>Magnoliopsida</taxon>
        <taxon>eudicotyledons</taxon>
        <taxon>Gunneridae</taxon>
        <taxon>Pentapetalae</taxon>
        <taxon>rosids</taxon>
        <taxon>fabids</taxon>
        <taxon>Fabales</taxon>
        <taxon>Fabaceae</taxon>
        <taxon>Papilionoideae</taxon>
        <taxon>50 kb inversion clade</taxon>
        <taxon>NPAAA clade</taxon>
        <taxon>Hologalegina</taxon>
        <taxon>IRL clade</taxon>
        <taxon>Trifolieae</taxon>
        <taxon>Trifolium</taxon>
    </lineage>
</organism>
<sequence>EKSLGGDNELRLGTTSLSSNAKVNALSQVVPDLGAVAKRISVSRV</sequence>